<evidence type="ECO:0000256" key="12">
    <source>
        <dbReference type="ARBA" id="ARBA00047283"/>
    </source>
</evidence>
<evidence type="ECO:0000256" key="4">
    <source>
        <dbReference type="ARBA" id="ARBA00022490"/>
    </source>
</evidence>
<dbReference type="EC" id="2.1.1.176" evidence="3"/>
<dbReference type="InterPro" id="IPR023267">
    <property type="entry name" value="RCMT"/>
</dbReference>
<dbReference type="InterPro" id="IPR035926">
    <property type="entry name" value="NusB-like_sf"/>
</dbReference>
<dbReference type="SUPFAM" id="SSF53335">
    <property type="entry name" value="S-adenosyl-L-methionine-dependent methyltransferases"/>
    <property type="match status" value="1"/>
</dbReference>
<dbReference type="GO" id="GO:0003723">
    <property type="term" value="F:RNA binding"/>
    <property type="evidence" value="ECO:0007669"/>
    <property type="project" value="UniProtKB-UniRule"/>
</dbReference>
<dbReference type="PROSITE" id="PS51686">
    <property type="entry name" value="SAM_MT_RSMB_NOP"/>
    <property type="match status" value="1"/>
</dbReference>
<evidence type="ECO:0000256" key="9">
    <source>
        <dbReference type="ARBA" id="ARBA00022884"/>
    </source>
</evidence>
<dbReference type="Proteomes" id="UP000406184">
    <property type="component" value="Unassembled WGS sequence"/>
</dbReference>
<organism evidence="15 16">
    <name type="scientific">Faecalibacterium prausnitzii</name>
    <dbReference type="NCBI Taxonomy" id="853"/>
    <lineage>
        <taxon>Bacteria</taxon>
        <taxon>Bacillati</taxon>
        <taxon>Bacillota</taxon>
        <taxon>Clostridia</taxon>
        <taxon>Eubacteriales</taxon>
        <taxon>Oscillospiraceae</taxon>
        <taxon>Faecalibacterium</taxon>
    </lineage>
</organism>
<feature type="binding site" evidence="13">
    <location>
        <position position="308"/>
    </location>
    <ligand>
        <name>S-adenosyl-L-methionine</name>
        <dbReference type="ChEBI" id="CHEBI:59789"/>
    </ligand>
</feature>
<evidence type="ECO:0000256" key="6">
    <source>
        <dbReference type="ARBA" id="ARBA00022603"/>
    </source>
</evidence>
<feature type="binding site" evidence="13">
    <location>
        <position position="325"/>
    </location>
    <ligand>
        <name>S-adenosyl-L-methionine</name>
        <dbReference type="ChEBI" id="CHEBI:59789"/>
    </ligand>
</feature>
<keyword evidence="4" id="KW-0963">Cytoplasm</keyword>
<feature type="binding site" evidence="13">
    <location>
        <begin position="257"/>
        <end position="263"/>
    </location>
    <ligand>
        <name>S-adenosyl-L-methionine</name>
        <dbReference type="ChEBI" id="CHEBI:59789"/>
    </ligand>
</feature>
<dbReference type="GO" id="GO:0005737">
    <property type="term" value="C:cytoplasm"/>
    <property type="evidence" value="ECO:0007669"/>
    <property type="project" value="UniProtKB-SubCell"/>
</dbReference>
<comment type="similarity">
    <text evidence="13">Belongs to the class I-like SAM-binding methyltransferase superfamily. RsmB/NOP family.</text>
</comment>
<reference evidence="15 16" key="1">
    <citation type="submission" date="2019-07" db="EMBL/GenBank/DDBJ databases">
        <authorList>
            <person name="Hibberd C M."/>
            <person name="Gehrig L. J."/>
            <person name="Chang H.-W."/>
            <person name="Venkatesh S."/>
        </authorList>
    </citation>
    <scope>NUCLEOTIDE SEQUENCE [LARGE SCALE GENOMIC DNA]</scope>
    <source>
        <strain evidence="15">Faecalibacterium_prausnitzii_JG_BgPS064</strain>
    </source>
</reference>
<dbReference type="NCBIfam" id="TIGR00563">
    <property type="entry name" value="rsmB"/>
    <property type="match status" value="1"/>
</dbReference>
<proteinExistence type="inferred from homology"/>
<evidence type="ECO:0000259" key="14">
    <source>
        <dbReference type="PROSITE" id="PS51686"/>
    </source>
</evidence>
<keyword evidence="8 13" id="KW-0949">S-adenosyl-L-methionine</keyword>
<evidence type="ECO:0000256" key="1">
    <source>
        <dbReference type="ARBA" id="ARBA00002724"/>
    </source>
</evidence>
<evidence type="ECO:0000313" key="16">
    <source>
        <dbReference type="Proteomes" id="UP000406184"/>
    </source>
</evidence>
<dbReference type="Gene3D" id="3.40.50.150">
    <property type="entry name" value="Vaccinia Virus protein VP39"/>
    <property type="match status" value="1"/>
</dbReference>
<sequence length="442" mass="47463">MSGPNPRAAAVAALVRQEQDGFSNLILDAELRRQKLEGREKAFASAIFYTVLEHQGTLDYILSRFLPKGLAKLDPQVREILRAALAQARYMQVPASAAVNEAVKLTRTFRKASASGLVNAVLRRAIGYDLGSAVFADEVERLMVLGSAGRDVAAFLHEHYPDEALDILTHTADGGLTSLRANPLKGTPEALCEKLLASGAKTAAPGLVPGSVLARFEGSPAESGLFREGYFHVEGQASQLAALCVEAKPGDTVLDLCAAPGGKSLLLIEEMGDQGRLVSCDVSENRVQLIRKAVERMGFRNVEPRVSDGTKADADLPMADAILVDAPCSGLGILAKKPDIRYKTLEKARHDELLATQSAILDTAAAHLKEGGRLVYSTCTIDPAENEEQVRAFVGRHPEFRVVTPDVRFPAGMTVGDWGALSVPTRTGMDGFFLCAMQKRDS</sequence>
<dbReference type="GO" id="GO:0008649">
    <property type="term" value="F:rRNA methyltransferase activity"/>
    <property type="evidence" value="ECO:0007669"/>
    <property type="project" value="InterPro"/>
</dbReference>
<dbReference type="InterPro" id="IPR049560">
    <property type="entry name" value="MeTrfase_RsmB-F_NOP2_cat"/>
</dbReference>
<dbReference type="NCBIfam" id="NF011494">
    <property type="entry name" value="PRK14902.1"/>
    <property type="match status" value="1"/>
</dbReference>
<protein>
    <recommendedName>
        <fullName evidence="3">16S rRNA (cytosine(967)-C(5))-methyltransferase</fullName>
        <ecNumber evidence="3">2.1.1.176</ecNumber>
    </recommendedName>
    <alternativeName>
        <fullName evidence="10">16S rRNA m5C967 methyltransferase</fullName>
    </alternativeName>
    <alternativeName>
        <fullName evidence="11">rRNA (cytosine-C(5)-)-methyltransferase RsmB</fullName>
    </alternativeName>
</protein>
<gene>
    <name evidence="15" type="primary">rsmB</name>
    <name evidence="15" type="ORF">FPPS064S07_00795</name>
</gene>
<comment type="function">
    <text evidence="1">Specifically methylates the cytosine at position 967 (m5C967) of 16S rRNA.</text>
</comment>
<dbReference type="Pfam" id="PF01189">
    <property type="entry name" value="Methyltr_RsmB-F"/>
    <property type="match status" value="1"/>
</dbReference>
<keyword evidence="9 13" id="KW-0694">RNA-binding</keyword>
<dbReference type="Pfam" id="PF01029">
    <property type="entry name" value="NusB"/>
    <property type="match status" value="1"/>
</dbReference>
<dbReference type="InterPro" id="IPR029063">
    <property type="entry name" value="SAM-dependent_MTases_sf"/>
</dbReference>
<dbReference type="GO" id="GO:0006355">
    <property type="term" value="P:regulation of DNA-templated transcription"/>
    <property type="evidence" value="ECO:0007669"/>
    <property type="project" value="InterPro"/>
</dbReference>
<dbReference type="InterPro" id="IPR004573">
    <property type="entry name" value="rRNA_ssu_MeTfrase_B"/>
</dbReference>
<dbReference type="RefSeq" id="WP_158399043.1">
    <property type="nucleotide sequence ID" value="NZ_CABHMY010000111.1"/>
</dbReference>
<dbReference type="EMBL" id="CABHMY010000111">
    <property type="protein sequence ID" value="VUX12505.1"/>
    <property type="molecule type" value="Genomic_DNA"/>
</dbReference>
<feature type="domain" description="SAM-dependent MTase RsmB/NOP-type" evidence="14">
    <location>
        <begin position="167"/>
        <end position="440"/>
    </location>
</feature>
<dbReference type="PRINTS" id="PR02008">
    <property type="entry name" value="RCMTFAMILY"/>
</dbReference>
<keyword evidence="7 13" id="KW-0808">Transferase</keyword>
<evidence type="ECO:0000256" key="8">
    <source>
        <dbReference type="ARBA" id="ARBA00022691"/>
    </source>
</evidence>
<comment type="catalytic activity">
    <reaction evidence="12">
        <text>cytidine(967) in 16S rRNA + S-adenosyl-L-methionine = 5-methylcytidine(967) in 16S rRNA + S-adenosyl-L-homocysteine + H(+)</text>
        <dbReference type="Rhea" id="RHEA:42748"/>
        <dbReference type="Rhea" id="RHEA-COMP:10219"/>
        <dbReference type="Rhea" id="RHEA-COMP:10220"/>
        <dbReference type="ChEBI" id="CHEBI:15378"/>
        <dbReference type="ChEBI" id="CHEBI:57856"/>
        <dbReference type="ChEBI" id="CHEBI:59789"/>
        <dbReference type="ChEBI" id="CHEBI:74483"/>
        <dbReference type="ChEBI" id="CHEBI:82748"/>
        <dbReference type="EC" id="2.1.1.176"/>
    </reaction>
</comment>
<evidence type="ECO:0000256" key="5">
    <source>
        <dbReference type="ARBA" id="ARBA00022552"/>
    </source>
</evidence>
<evidence type="ECO:0000256" key="2">
    <source>
        <dbReference type="ARBA" id="ARBA00004496"/>
    </source>
</evidence>
<evidence type="ECO:0000256" key="7">
    <source>
        <dbReference type="ARBA" id="ARBA00022679"/>
    </source>
</evidence>
<comment type="subcellular location">
    <subcellularLocation>
        <location evidence="2">Cytoplasm</location>
    </subcellularLocation>
</comment>
<keyword evidence="16" id="KW-1185">Reference proteome</keyword>
<dbReference type="CDD" id="cd02440">
    <property type="entry name" value="AdoMet_MTases"/>
    <property type="match status" value="1"/>
</dbReference>
<dbReference type="InterPro" id="IPR006027">
    <property type="entry name" value="NusB_RsmB_TIM44"/>
</dbReference>
<dbReference type="Gene3D" id="1.10.940.10">
    <property type="entry name" value="NusB-like"/>
    <property type="match status" value="1"/>
</dbReference>
<dbReference type="SUPFAM" id="SSF48013">
    <property type="entry name" value="NusB-like"/>
    <property type="match status" value="1"/>
</dbReference>
<evidence type="ECO:0000313" key="15">
    <source>
        <dbReference type="EMBL" id="VUX12505.1"/>
    </source>
</evidence>
<keyword evidence="6 13" id="KW-0489">Methyltransferase</keyword>
<name>A0A564TZ35_9FIRM</name>
<dbReference type="PANTHER" id="PTHR22807">
    <property type="entry name" value="NOP2 YEAST -RELATED NOL1/NOP2/FMU SUN DOMAIN-CONTAINING"/>
    <property type="match status" value="1"/>
</dbReference>
<evidence type="ECO:0000256" key="3">
    <source>
        <dbReference type="ARBA" id="ARBA00012140"/>
    </source>
</evidence>
<feature type="active site" description="Nucleophile" evidence="13">
    <location>
        <position position="379"/>
    </location>
</feature>
<evidence type="ECO:0000256" key="11">
    <source>
        <dbReference type="ARBA" id="ARBA00031088"/>
    </source>
</evidence>
<keyword evidence="5" id="KW-0698">rRNA processing</keyword>
<dbReference type="PANTHER" id="PTHR22807:SF53">
    <property type="entry name" value="RIBOSOMAL RNA SMALL SUBUNIT METHYLTRANSFERASE B-RELATED"/>
    <property type="match status" value="1"/>
</dbReference>
<accession>A0A564TZ35</accession>
<evidence type="ECO:0000256" key="10">
    <source>
        <dbReference type="ARBA" id="ARBA00030399"/>
    </source>
</evidence>
<feature type="binding site" evidence="13">
    <location>
        <position position="281"/>
    </location>
    <ligand>
        <name>S-adenosyl-L-methionine</name>
        <dbReference type="ChEBI" id="CHEBI:59789"/>
    </ligand>
</feature>
<dbReference type="InterPro" id="IPR001678">
    <property type="entry name" value="MeTrfase_RsmB-F_NOP2_dom"/>
</dbReference>
<dbReference type="AlphaFoldDB" id="A0A564TZ35"/>
<evidence type="ECO:0000256" key="13">
    <source>
        <dbReference type="PROSITE-ProRule" id="PRU01023"/>
    </source>
</evidence>